<evidence type="ECO:0000256" key="5">
    <source>
        <dbReference type="PROSITE-ProRule" id="PRU00043"/>
    </source>
</evidence>
<dbReference type="AlphaFoldDB" id="A0A3P8XKP7"/>
<keyword evidence="11" id="KW-1185">Reference proteome</keyword>
<dbReference type="InterPro" id="IPR015919">
    <property type="entry name" value="Cadherin-like_sf"/>
</dbReference>
<feature type="transmembrane region" description="Helical" evidence="7">
    <location>
        <begin position="552"/>
        <end position="575"/>
    </location>
</feature>
<evidence type="ECO:0000256" key="6">
    <source>
        <dbReference type="SAM" id="MobiDB-lite"/>
    </source>
</evidence>
<comment type="subcellular location">
    <subcellularLocation>
        <location evidence="1">Membrane</location>
    </subcellularLocation>
</comment>
<dbReference type="OMA" id="PDYEANT"/>
<dbReference type="GO" id="GO:0016477">
    <property type="term" value="P:cell migration"/>
    <property type="evidence" value="ECO:0007669"/>
    <property type="project" value="TreeGrafter"/>
</dbReference>
<keyword evidence="8" id="KW-0732">Signal</keyword>
<reference evidence="10" key="4">
    <citation type="submission" date="2025-09" db="UniProtKB">
        <authorList>
            <consortium name="Ensembl"/>
        </authorList>
    </citation>
    <scope>IDENTIFICATION</scope>
</reference>
<dbReference type="PANTHER" id="PTHR24027">
    <property type="entry name" value="CADHERIN-23"/>
    <property type="match status" value="1"/>
</dbReference>
<dbReference type="GO" id="GO:0044331">
    <property type="term" value="P:cell-cell adhesion mediated by cadherin"/>
    <property type="evidence" value="ECO:0007669"/>
    <property type="project" value="TreeGrafter"/>
</dbReference>
<dbReference type="PRINTS" id="PR00205">
    <property type="entry name" value="CADHERIN"/>
</dbReference>
<dbReference type="OrthoDB" id="8958491at2759"/>
<name>A0A3P8XKP7_ESOLU</name>
<accession>A0A3P8XKP7</accession>
<dbReference type="GO" id="GO:0005509">
    <property type="term" value="F:calcium ion binding"/>
    <property type="evidence" value="ECO:0007669"/>
    <property type="project" value="UniProtKB-UniRule"/>
</dbReference>
<dbReference type="GO" id="GO:0007156">
    <property type="term" value="P:homophilic cell adhesion via plasma membrane adhesion molecules"/>
    <property type="evidence" value="ECO:0007669"/>
    <property type="project" value="InterPro"/>
</dbReference>
<keyword evidence="4 7" id="KW-0472">Membrane</keyword>
<proteinExistence type="predicted"/>
<dbReference type="SUPFAM" id="SSF49313">
    <property type="entry name" value="Cadherin-like"/>
    <property type="match status" value="4"/>
</dbReference>
<feature type="compositionally biased region" description="Acidic residues" evidence="6">
    <location>
        <begin position="771"/>
        <end position="782"/>
    </location>
</feature>
<evidence type="ECO:0000256" key="4">
    <source>
        <dbReference type="ARBA" id="ARBA00023136"/>
    </source>
</evidence>
<dbReference type="GO" id="GO:0008013">
    <property type="term" value="F:beta-catenin binding"/>
    <property type="evidence" value="ECO:0007669"/>
    <property type="project" value="TreeGrafter"/>
</dbReference>
<evidence type="ECO:0000313" key="11">
    <source>
        <dbReference type="Proteomes" id="UP000265140"/>
    </source>
</evidence>
<dbReference type="Pfam" id="PF00028">
    <property type="entry name" value="Cadherin"/>
    <property type="match status" value="2"/>
</dbReference>
<dbReference type="InParanoid" id="A0A3P8XKP7"/>
<sequence>MGQFTMEKEYTYFSLRTILGFLLVFLFQRSTEAQMCSSEKVTSIKENNVVGAVVTTITRQDGVTLTLTSNPANSFEMNGNNLTAAIVLDFENTKQFTVTIECKRNEEILPLDIVIIVENVNDNEPVFGQREYTLNVSELLPIDSKVGTIEATDADADPLIYRLEPSTTGFKLQGNSPNILVQKVLDYDTVKRVTLTLYAQDSPTSTPPSFTATATIQVNILDVNNRPPWFQPCNEIIEGMSKICLNSGYKSKVNLTEQEVGPLQLKPGPLYAIDGDKGINVPIRYRFVAGNEAEIFQISENTGNITMLKAMDVEGPLTLTVMATEMTNADHFATTTVNIVVVNKSKNPPQFEKKEYEGFISADSGINSMVLDGKSSNRPLRVQAKDADFADGFNSNIRYEAQEGRGFSITPQGFILMSQNLEPGPVSLQLKAIDSSNEESSIAMLMVEVTPGITTIAPTTGMASTEMATTNMATTEMATTEMATTNMATTEMATTEMATTNMATTYMATTDMSSTDTATTKMVTSEVATAIPTTSTSDRVLGAPGGYGPGEMASLGVSLAVLLVVALVIIGLLLFRIQKSKTAWRKLSEASIFRSYLGKGPGELKDGVQYTNEGFQNDEDNGSVGSKGPDEKDGMKASAGNQVTPKAVDEMITKVSAPLYTNLLSVTSSLADSDKADSEKEVKPILTKERRMEEGYKSVWFKEDIDPNAKEEVVIIPDNEEQESDDNDDDDDDKEEDQSKEEEVDDNLSPQTPNVFFSDDWDNKPRARFEDSEDEEMQTDDL</sequence>
<dbReference type="PANTHER" id="PTHR24027:SF414">
    <property type="entry name" value="CADHERIN-RELATED FAMILY MEMBER 5 ISOFORM X1"/>
    <property type="match status" value="1"/>
</dbReference>
<feature type="signal peptide" evidence="8">
    <location>
        <begin position="1"/>
        <end position="33"/>
    </location>
</feature>
<dbReference type="GO" id="GO:0016342">
    <property type="term" value="C:catenin complex"/>
    <property type="evidence" value="ECO:0007669"/>
    <property type="project" value="TreeGrafter"/>
</dbReference>
<evidence type="ECO:0000313" key="10">
    <source>
        <dbReference type="Ensembl" id="ENSELUP00000005132.2"/>
    </source>
</evidence>
<dbReference type="GO" id="GO:0045296">
    <property type="term" value="F:cadherin binding"/>
    <property type="evidence" value="ECO:0007669"/>
    <property type="project" value="TreeGrafter"/>
</dbReference>
<evidence type="ECO:0000256" key="3">
    <source>
        <dbReference type="ARBA" id="ARBA00022837"/>
    </source>
</evidence>
<dbReference type="GeneID" id="105028873"/>
<dbReference type="Ensembl" id="ENSELUT00000011177.3">
    <property type="protein sequence ID" value="ENSELUP00000005132.2"/>
    <property type="gene ID" value="ENSELUG00000000195.3"/>
</dbReference>
<dbReference type="GO" id="GO:0007043">
    <property type="term" value="P:cell-cell junction assembly"/>
    <property type="evidence" value="ECO:0007669"/>
    <property type="project" value="TreeGrafter"/>
</dbReference>
<dbReference type="Proteomes" id="UP000265140">
    <property type="component" value="Chromosome 19"/>
</dbReference>
<keyword evidence="2" id="KW-0677">Repeat</keyword>
<evidence type="ECO:0000256" key="2">
    <source>
        <dbReference type="ARBA" id="ARBA00022737"/>
    </source>
</evidence>
<keyword evidence="7" id="KW-0812">Transmembrane</keyword>
<reference evidence="11" key="1">
    <citation type="journal article" date="2014" name="PLoS ONE">
        <title>The genome and linkage map of the northern pike (Esox lucius): conserved synteny revealed between the salmonid sister group and the Neoteleostei.</title>
        <authorList>
            <person name="Rondeau E.B."/>
            <person name="Minkley D.R."/>
            <person name="Leong J.S."/>
            <person name="Messmer A.M."/>
            <person name="Jantzen J.R."/>
            <person name="von Schalburg K.R."/>
            <person name="Lemon C."/>
            <person name="Bird N.H."/>
            <person name="Koop B.F."/>
        </authorList>
    </citation>
    <scope>NUCLEOTIDE SEQUENCE</scope>
</reference>
<feature type="domain" description="Cadherin" evidence="9">
    <location>
        <begin position="36"/>
        <end position="127"/>
    </location>
</feature>
<dbReference type="GO" id="GO:0000902">
    <property type="term" value="P:cell morphogenesis"/>
    <property type="evidence" value="ECO:0007669"/>
    <property type="project" value="TreeGrafter"/>
</dbReference>
<evidence type="ECO:0000256" key="1">
    <source>
        <dbReference type="ARBA" id="ARBA00004370"/>
    </source>
</evidence>
<feature type="region of interest" description="Disordered" evidence="6">
    <location>
        <begin position="612"/>
        <end position="639"/>
    </location>
</feature>
<dbReference type="PROSITE" id="PS50268">
    <property type="entry name" value="CADHERIN_2"/>
    <property type="match status" value="4"/>
</dbReference>
<dbReference type="CTD" id="101886483"/>
<organism evidence="10 11">
    <name type="scientific">Esox lucius</name>
    <name type="common">Northern pike</name>
    <dbReference type="NCBI Taxonomy" id="8010"/>
    <lineage>
        <taxon>Eukaryota</taxon>
        <taxon>Metazoa</taxon>
        <taxon>Chordata</taxon>
        <taxon>Craniata</taxon>
        <taxon>Vertebrata</taxon>
        <taxon>Euteleostomi</taxon>
        <taxon>Actinopterygii</taxon>
        <taxon>Neopterygii</taxon>
        <taxon>Teleostei</taxon>
        <taxon>Protacanthopterygii</taxon>
        <taxon>Esociformes</taxon>
        <taxon>Esocidae</taxon>
        <taxon>Esox</taxon>
    </lineage>
</organism>
<evidence type="ECO:0000256" key="8">
    <source>
        <dbReference type="SAM" id="SignalP"/>
    </source>
</evidence>
<dbReference type="STRING" id="8010.ENSELUP00000005132"/>
<dbReference type="KEGG" id="els:105028873"/>
<feature type="domain" description="Cadherin" evidence="9">
    <location>
        <begin position="128"/>
        <end position="230"/>
    </location>
</feature>
<keyword evidence="3 5" id="KW-0106">Calcium</keyword>
<protein>
    <recommendedName>
        <fullName evidence="9">Cadherin domain-containing protein</fullName>
    </recommendedName>
</protein>
<keyword evidence="7" id="KW-1133">Transmembrane helix</keyword>
<feature type="region of interest" description="Disordered" evidence="6">
    <location>
        <begin position="709"/>
        <end position="782"/>
    </location>
</feature>
<dbReference type="InterPro" id="IPR039808">
    <property type="entry name" value="Cadherin"/>
</dbReference>
<dbReference type="GO" id="GO:0034332">
    <property type="term" value="P:adherens junction organization"/>
    <property type="evidence" value="ECO:0007669"/>
    <property type="project" value="TreeGrafter"/>
</dbReference>
<feature type="chain" id="PRO_5044327955" description="Cadherin domain-containing protein" evidence="8">
    <location>
        <begin position="34"/>
        <end position="782"/>
    </location>
</feature>
<evidence type="ECO:0000256" key="7">
    <source>
        <dbReference type="SAM" id="Phobius"/>
    </source>
</evidence>
<reference evidence="10" key="2">
    <citation type="submission" date="2020-02" db="EMBL/GenBank/DDBJ databases">
        <title>Esox lucius (northern pike) genome, fEsoLuc1, primary haplotype.</title>
        <authorList>
            <person name="Myers G."/>
            <person name="Karagic N."/>
            <person name="Meyer A."/>
            <person name="Pippel M."/>
            <person name="Reichard M."/>
            <person name="Winkler S."/>
            <person name="Tracey A."/>
            <person name="Sims Y."/>
            <person name="Howe K."/>
            <person name="Rhie A."/>
            <person name="Formenti G."/>
            <person name="Durbin R."/>
            <person name="Fedrigo O."/>
            <person name="Jarvis E.D."/>
        </authorList>
    </citation>
    <scope>NUCLEOTIDE SEQUENCE [LARGE SCALE GENOMIC DNA]</scope>
</reference>
<feature type="compositionally biased region" description="Acidic residues" evidence="6">
    <location>
        <begin position="718"/>
        <end position="746"/>
    </location>
</feature>
<feature type="domain" description="Cadherin" evidence="9">
    <location>
        <begin position="352"/>
        <end position="460"/>
    </location>
</feature>
<dbReference type="Bgee" id="ENSELUG00000000195">
    <property type="expression patterns" value="Expressed in digestive tract and 1 other cell type or tissue"/>
</dbReference>
<feature type="domain" description="Cadherin" evidence="9">
    <location>
        <begin position="270"/>
        <end position="351"/>
    </location>
</feature>
<dbReference type="InterPro" id="IPR002126">
    <property type="entry name" value="Cadherin-like_dom"/>
</dbReference>
<feature type="compositionally biased region" description="Basic and acidic residues" evidence="6">
    <location>
        <begin position="761"/>
        <end position="770"/>
    </location>
</feature>
<dbReference type="GO" id="GO:0016339">
    <property type="term" value="P:calcium-dependent cell-cell adhesion via plasma membrane cell adhesion molecules"/>
    <property type="evidence" value="ECO:0007669"/>
    <property type="project" value="TreeGrafter"/>
</dbReference>
<dbReference type="GO" id="GO:0005912">
    <property type="term" value="C:adherens junction"/>
    <property type="evidence" value="ECO:0007669"/>
    <property type="project" value="TreeGrafter"/>
</dbReference>
<dbReference type="SMART" id="SM00112">
    <property type="entry name" value="CA"/>
    <property type="match status" value="3"/>
</dbReference>
<dbReference type="CDD" id="cd11304">
    <property type="entry name" value="Cadherin_repeat"/>
    <property type="match status" value="2"/>
</dbReference>
<dbReference type="GeneTree" id="ENSGT00940000162463"/>
<dbReference type="RefSeq" id="XP_010900211.2">
    <property type="nucleotide sequence ID" value="XM_010901909.4"/>
</dbReference>
<dbReference type="Gene3D" id="2.60.40.60">
    <property type="entry name" value="Cadherins"/>
    <property type="match status" value="4"/>
</dbReference>
<evidence type="ECO:0000259" key="9">
    <source>
        <dbReference type="PROSITE" id="PS50268"/>
    </source>
</evidence>
<reference evidence="10" key="3">
    <citation type="submission" date="2025-08" db="UniProtKB">
        <authorList>
            <consortium name="Ensembl"/>
        </authorList>
    </citation>
    <scope>IDENTIFICATION</scope>
</reference>